<organism evidence="5 6">
    <name type="scientific">Candidatus Methanoperedens nitratireducens</name>
    <dbReference type="NCBI Taxonomy" id="1392998"/>
    <lineage>
        <taxon>Archaea</taxon>
        <taxon>Methanobacteriati</taxon>
        <taxon>Methanobacteriota</taxon>
        <taxon>Stenosarchaea group</taxon>
        <taxon>Methanomicrobia</taxon>
        <taxon>Methanosarcinales</taxon>
        <taxon>ANME-2 cluster</taxon>
        <taxon>Candidatus Methanoperedentaceae</taxon>
        <taxon>Candidatus Methanoperedens</taxon>
    </lineage>
</organism>
<dbReference type="InterPro" id="IPR027417">
    <property type="entry name" value="P-loop_NTPase"/>
</dbReference>
<dbReference type="PATRIC" id="fig|1719120.3.peg.3607"/>
<dbReference type="Gene3D" id="3.40.50.300">
    <property type="entry name" value="P-loop containing nucleotide triphosphate hydrolases"/>
    <property type="match status" value="1"/>
</dbReference>
<comment type="similarity">
    <text evidence="1">Belongs to the AAA ATPase family.</text>
</comment>
<dbReference type="EMBL" id="LKCM01000263">
    <property type="protein sequence ID" value="KPQ42147.1"/>
    <property type="molecule type" value="Genomic_DNA"/>
</dbReference>
<dbReference type="PANTHER" id="PTHR23073">
    <property type="entry name" value="26S PROTEASOME REGULATORY SUBUNIT"/>
    <property type="match status" value="1"/>
</dbReference>
<protein>
    <submittedName>
        <fullName evidence="5">CdcH protein</fullName>
    </submittedName>
</protein>
<dbReference type="GO" id="GO:0016887">
    <property type="term" value="F:ATP hydrolysis activity"/>
    <property type="evidence" value="ECO:0007669"/>
    <property type="project" value="InterPro"/>
</dbReference>
<dbReference type="InterPro" id="IPR050221">
    <property type="entry name" value="26S_Proteasome_ATPase"/>
</dbReference>
<evidence type="ECO:0000259" key="4">
    <source>
        <dbReference type="SMART" id="SM00382"/>
    </source>
</evidence>
<dbReference type="Proteomes" id="UP000050360">
    <property type="component" value="Unassembled WGS sequence"/>
</dbReference>
<evidence type="ECO:0000256" key="1">
    <source>
        <dbReference type="ARBA" id="ARBA00006914"/>
    </source>
</evidence>
<sequence length="432" mass="48910">MIQKHFLKSESFETLGITIREALLQDSLLYLEGFDSLFSDENAAKYIIRELGRYPGWIILSGEADLEPGSILKDRGFISFGFKVPSYLHRKELWKSLMNGNISNDVDIGALASKFNFSGGLIKDAITTSQNISIAKNKASKLTTEDLFEGCRAQSNKKLISFARKIESTNTWEDIFLPDDTKKQLNEVCGYIKYKGIIYAEWGFDKKLSLGKGLNVLFSGPSGTGKTMVAGIIANEVKLDLYKIDLSNVVSKYIGETEKNLGRIFKEAETTNAIIFFDEADALFGKRSEVRDSHDRYANIEINYLLQKMEEYEGIVILASNFSNNIDEAFLRRLHFKIDFPSPDEELREKIWRNIFPRKTPVAENIDYSFLSMFKITGGNMKNIALSAAFLAAGDSGVIKMEHIIKGTQREFQKMGKLCTKEDFGQYYKILT</sequence>
<dbReference type="AlphaFoldDB" id="A0A0P8ADC0"/>
<evidence type="ECO:0000256" key="3">
    <source>
        <dbReference type="ARBA" id="ARBA00022840"/>
    </source>
</evidence>
<proteinExistence type="inferred from homology"/>
<feature type="domain" description="AAA+ ATPase" evidence="4">
    <location>
        <begin position="212"/>
        <end position="344"/>
    </location>
</feature>
<evidence type="ECO:0000313" key="6">
    <source>
        <dbReference type="Proteomes" id="UP000050360"/>
    </source>
</evidence>
<evidence type="ECO:0000313" key="5">
    <source>
        <dbReference type="EMBL" id="KPQ42147.1"/>
    </source>
</evidence>
<dbReference type="CDD" id="cd19481">
    <property type="entry name" value="RecA-like_protease"/>
    <property type="match status" value="1"/>
</dbReference>
<dbReference type="InterPro" id="IPR003593">
    <property type="entry name" value="AAA+_ATPase"/>
</dbReference>
<dbReference type="InterPro" id="IPR003959">
    <property type="entry name" value="ATPase_AAA_core"/>
</dbReference>
<dbReference type="GO" id="GO:0005524">
    <property type="term" value="F:ATP binding"/>
    <property type="evidence" value="ECO:0007669"/>
    <property type="project" value="UniProtKB-KW"/>
</dbReference>
<evidence type="ECO:0000256" key="2">
    <source>
        <dbReference type="ARBA" id="ARBA00022741"/>
    </source>
</evidence>
<dbReference type="SMART" id="SM00382">
    <property type="entry name" value="AAA"/>
    <property type="match status" value="1"/>
</dbReference>
<dbReference type="SUPFAM" id="SSF52540">
    <property type="entry name" value="P-loop containing nucleoside triphosphate hydrolases"/>
    <property type="match status" value="1"/>
</dbReference>
<comment type="caution">
    <text evidence="5">The sequence shown here is derived from an EMBL/GenBank/DDBJ whole genome shotgun (WGS) entry which is preliminary data.</text>
</comment>
<name>A0A0P8ADC0_9EURY</name>
<keyword evidence="2" id="KW-0547">Nucleotide-binding</keyword>
<accession>A0A0P8ADC0</accession>
<reference evidence="5 6" key="1">
    <citation type="submission" date="2015-09" db="EMBL/GenBank/DDBJ databases">
        <title>A metagenomics-based metabolic model of nitrate-dependent anaerobic oxidation of methane by Methanoperedens-like archaea.</title>
        <authorList>
            <person name="Arshad A."/>
            <person name="Speth D.R."/>
            <person name="De Graaf R.M."/>
            <person name="Op Den Camp H.J."/>
            <person name="Jetten M.S."/>
            <person name="Welte C.U."/>
        </authorList>
    </citation>
    <scope>NUCLEOTIDE SEQUENCE [LARGE SCALE GENOMIC DNA]</scope>
</reference>
<gene>
    <name evidence="5" type="ORF">MPEBLZ_03319</name>
</gene>
<keyword evidence="3" id="KW-0067">ATP-binding</keyword>
<dbReference type="Pfam" id="PF00004">
    <property type="entry name" value="AAA"/>
    <property type="match status" value="1"/>
</dbReference>